<accession>A0ABY5VN68</accession>
<evidence type="ECO:0000259" key="1">
    <source>
        <dbReference type="Pfam" id="PF02698"/>
    </source>
</evidence>
<reference evidence="2" key="2">
    <citation type="submission" date="2022-09" db="EMBL/GenBank/DDBJ databases">
        <title>Biosynthetic gene clusters of Dactylosporangioum fulvum.</title>
        <authorList>
            <person name="Caradec T."/>
        </authorList>
    </citation>
    <scope>NUCLEOTIDE SEQUENCE</scope>
    <source>
        <strain evidence="2">NRRL B-16292</strain>
    </source>
</reference>
<sequence length="219" mass="23185">MSDPVATVLLVPSRGSENDGSGYRLSPESAARVDAAVGHVLANREVFAGAAAKGRPGRIVFSGGWAEAAAGQAAPPPGSREADLMLRRAAGAAVDGTPLGDRVELIAESESRSTLENLLLTRGEGLLDGHEFTPGTPLGLVCHRRHLPRVRFLAKKVLGLPDRCLQPILAPGSDARSNPTPETLLFLTARLLFLGTSDEATVLRRERRLVHLLGRAPRS</sequence>
<dbReference type="Pfam" id="PF02698">
    <property type="entry name" value="DUF218"/>
    <property type="match status" value="1"/>
</dbReference>
<gene>
    <name evidence="2" type="ORF">Dfulv_28490</name>
</gene>
<feature type="domain" description="DUF218" evidence="1">
    <location>
        <begin position="30"/>
        <end position="172"/>
    </location>
</feature>
<dbReference type="Proteomes" id="UP001059617">
    <property type="component" value="Chromosome"/>
</dbReference>
<name>A0ABY5VN68_9ACTN</name>
<organism evidence="2 3">
    <name type="scientific">Dactylosporangium fulvum</name>
    <dbReference type="NCBI Taxonomy" id="53359"/>
    <lineage>
        <taxon>Bacteria</taxon>
        <taxon>Bacillati</taxon>
        <taxon>Actinomycetota</taxon>
        <taxon>Actinomycetes</taxon>
        <taxon>Micromonosporales</taxon>
        <taxon>Micromonosporaceae</taxon>
        <taxon>Dactylosporangium</taxon>
    </lineage>
</organism>
<protein>
    <submittedName>
        <fullName evidence="2">YdcF family protein</fullName>
    </submittedName>
</protein>
<reference evidence="2" key="1">
    <citation type="submission" date="2021-04" db="EMBL/GenBank/DDBJ databases">
        <authorList>
            <person name="Hartkoorn R.C."/>
            <person name="Beaudoing E."/>
            <person name="Hot D."/>
        </authorList>
    </citation>
    <scope>NUCLEOTIDE SEQUENCE</scope>
    <source>
        <strain evidence="2">NRRL B-16292</strain>
    </source>
</reference>
<dbReference type="InterPro" id="IPR003848">
    <property type="entry name" value="DUF218"/>
</dbReference>
<evidence type="ECO:0000313" key="3">
    <source>
        <dbReference type="Proteomes" id="UP001059617"/>
    </source>
</evidence>
<evidence type="ECO:0000313" key="2">
    <source>
        <dbReference type="EMBL" id="UWP79103.1"/>
    </source>
</evidence>
<dbReference type="EMBL" id="CP073720">
    <property type="protein sequence ID" value="UWP79103.1"/>
    <property type="molecule type" value="Genomic_DNA"/>
</dbReference>
<dbReference type="RefSeq" id="WP_259856615.1">
    <property type="nucleotide sequence ID" value="NZ_BAAAST010000100.1"/>
</dbReference>
<proteinExistence type="predicted"/>
<keyword evidence="3" id="KW-1185">Reference proteome</keyword>